<dbReference type="GO" id="GO:0006635">
    <property type="term" value="P:fatty acid beta-oxidation"/>
    <property type="evidence" value="ECO:0007669"/>
    <property type="project" value="TreeGrafter"/>
</dbReference>
<dbReference type="SUPFAM" id="SSF52096">
    <property type="entry name" value="ClpP/crotonase"/>
    <property type="match status" value="1"/>
</dbReference>
<dbReference type="PROSITE" id="PS00166">
    <property type="entry name" value="ENOYL_COA_HYDRATASE"/>
    <property type="match status" value="1"/>
</dbReference>
<reference evidence="3" key="1">
    <citation type="journal article" date="2020" name="mSystems">
        <title>Genome- and Community-Level Interaction Insights into Carbon Utilization and Element Cycling Functions of Hydrothermarchaeota in Hydrothermal Sediment.</title>
        <authorList>
            <person name="Zhou Z."/>
            <person name="Liu Y."/>
            <person name="Xu W."/>
            <person name="Pan J."/>
            <person name="Luo Z.H."/>
            <person name="Li M."/>
        </authorList>
    </citation>
    <scope>NUCLEOTIDE SEQUENCE [LARGE SCALE GENOMIC DNA]</scope>
    <source>
        <strain evidence="3">SpSt-477</strain>
    </source>
</reference>
<dbReference type="InterPro" id="IPR029045">
    <property type="entry name" value="ClpP/crotonase-like_dom_sf"/>
</dbReference>
<keyword evidence="3" id="KW-0413">Isomerase</keyword>
<dbReference type="Gene3D" id="3.90.226.10">
    <property type="entry name" value="2-enoyl-CoA Hydratase, Chain A, domain 1"/>
    <property type="match status" value="1"/>
</dbReference>
<proteinExistence type="inferred from homology"/>
<dbReference type="AlphaFoldDB" id="A0A7C4MN87"/>
<dbReference type="GO" id="GO:0016853">
    <property type="term" value="F:isomerase activity"/>
    <property type="evidence" value="ECO:0007669"/>
    <property type="project" value="UniProtKB-KW"/>
</dbReference>
<sequence>MSEAPTIRYEVVDAVAKVTLDRPKHNVFNISMMQELNAVLDRIAADSELKCMVLLANGPSWCAGVDVGDHKPELVDAMIDTFNGIFQRIHALEIPTVAAVQGACLGGGMEVAIACDIVLASKKAVFGQPEVRLGFFPPYAAIRLPELVGVSKAIEICTSGKSYTADEALTMGFVSRVVEADAFEGSVEKLLADFRASSPLILKLNKTAVRQHVGTAFPAAVSGVSHLFLNRLMKTQDTLEGIASFYEKRKPVWKNA</sequence>
<comment type="similarity">
    <text evidence="1 2">Belongs to the enoyl-CoA hydratase/isomerase family.</text>
</comment>
<dbReference type="CDD" id="cd06558">
    <property type="entry name" value="crotonase-like"/>
    <property type="match status" value="1"/>
</dbReference>
<name>A0A7C4MN87_9BACT</name>
<dbReference type="PANTHER" id="PTHR11941:SF54">
    <property type="entry name" value="ENOYL-COA HYDRATASE, MITOCHONDRIAL"/>
    <property type="match status" value="1"/>
</dbReference>
<organism evidence="3">
    <name type="scientific">Desulfatirhabdium butyrativorans</name>
    <dbReference type="NCBI Taxonomy" id="340467"/>
    <lineage>
        <taxon>Bacteria</taxon>
        <taxon>Pseudomonadati</taxon>
        <taxon>Thermodesulfobacteriota</taxon>
        <taxon>Desulfobacteria</taxon>
        <taxon>Desulfobacterales</taxon>
        <taxon>Desulfatirhabdiaceae</taxon>
        <taxon>Desulfatirhabdium</taxon>
    </lineage>
</organism>
<evidence type="ECO:0000256" key="1">
    <source>
        <dbReference type="ARBA" id="ARBA00005254"/>
    </source>
</evidence>
<evidence type="ECO:0000313" key="3">
    <source>
        <dbReference type="EMBL" id="HGU31807.1"/>
    </source>
</evidence>
<accession>A0A7C4MN87</accession>
<dbReference type="EMBL" id="DSUH01000066">
    <property type="protein sequence ID" value="HGU31807.1"/>
    <property type="molecule type" value="Genomic_DNA"/>
</dbReference>
<protein>
    <submittedName>
        <fullName evidence="3">Enoyl-CoA hydratase/isomerase family protein</fullName>
    </submittedName>
</protein>
<dbReference type="InterPro" id="IPR018376">
    <property type="entry name" value="Enoyl-CoA_hyd/isom_CS"/>
</dbReference>
<dbReference type="InterPro" id="IPR001753">
    <property type="entry name" value="Enoyl-CoA_hydra/iso"/>
</dbReference>
<comment type="caution">
    <text evidence="3">The sequence shown here is derived from an EMBL/GenBank/DDBJ whole genome shotgun (WGS) entry which is preliminary data.</text>
</comment>
<dbReference type="PANTHER" id="PTHR11941">
    <property type="entry name" value="ENOYL-COA HYDRATASE-RELATED"/>
    <property type="match status" value="1"/>
</dbReference>
<evidence type="ECO:0000256" key="2">
    <source>
        <dbReference type="RuleBase" id="RU003707"/>
    </source>
</evidence>
<gene>
    <name evidence="3" type="ORF">ENS29_03005</name>
</gene>
<dbReference type="Pfam" id="PF00378">
    <property type="entry name" value="ECH_1"/>
    <property type="match status" value="1"/>
</dbReference>